<dbReference type="EMBL" id="CABVQI010000015">
    <property type="protein sequence ID" value="VWD10974.1"/>
    <property type="molecule type" value="Genomic_DNA"/>
</dbReference>
<evidence type="ECO:0000313" key="1">
    <source>
        <dbReference type="EMBL" id="VWD10974.1"/>
    </source>
</evidence>
<reference evidence="1 2" key="1">
    <citation type="submission" date="2019-09" db="EMBL/GenBank/DDBJ databases">
        <authorList>
            <person name="Depoorter E."/>
        </authorList>
    </citation>
    <scope>NUCLEOTIDE SEQUENCE [LARGE SCALE GENOMIC DNA]</scope>
    <source>
        <strain evidence="1">R-18112</strain>
    </source>
</reference>
<protein>
    <recommendedName>
        <fullName evidence="3">Lipoprotein</fullName>
    </recommendedName>
</protein>
<dbReference type="Proteomes" id="UP000494274">
    <property type="component" value="Unassembled WGS sequence"/>
</dbReference>
<evidence type="ECO:0008006" key="3">
    <source>
        <dbReference type="Google" id="ProtNLM"/>
    </source>
</evidence>
<dbReference type="AlphaFoldDB" id="A0A6P2XNS2"/>
<gene>
    <name evidence="1" type="ORF">BLA18112_04658</name>
</gene>
<organism evidence="1 2">
    <name type="scientific">Burkholderia lata (strain ATCC 17760 / DSM 23089 / LMG 22485 / NCIMB 9086 / R18194 / 383)</name>
    <dbReference type="NCBI Taxonomy" id="482957"/>
    <lineage>
        <taxon>Bacteria</taxon>
        <taxon>Pseudomonadati</taxon>
        <taxon>Pseudomonadota</taxon>
        <taxon>Betaproteobacteria</taxon>
        <taxon>Burkholderiales</taxon>
        <taxon>Burkholderiaceae</taxon>
        <taxon>Burkholderia</taxon>
        <taxon>Burkholderia cepacia complex</taxon>
    </lineage>
</organism>
<sequence length="81" mass="8321">MITVNFRVCTPNAIGDTTIVVKDQNNNGAVIFNGPVAQDSCSAAIEAIGNGSGEATLLISANGGGPYTKEFVKDGDDVNVY</sequence>
<proteinExistence type="predicted"/>
<name>A0A6P2XNS2_BURL3</name>
<evidence type="ECO:0000313" key="2">
    <source>
        <dbReference type="Proteomes" id="UP000494274"/>
    </source>
</evidence>
<dbReference type="RefSeq" id="WP_175045523.1">
    <property type="nucleotide sequence ID" value="NZ_CABVQI010000015.1"/>
</dbReference>
<accession>A0A6P2XNS2</accession>